<dbReference type="RefSeq" id="XP_035343687.1">
    <property type="nucleotide sequence ID" value="XM_035487794.1"/>
</dbReference>
<keyword evidence="4" id="KW-0186">Copper</keyword>
<dbReference type="GO" id="GO:0016020">
    <property type="term" value="C:membrane"/>
    <property type="evidence" value="ECO:0007669"/>
    <property type="project" value="UniProtKB-SubCell"/>
</dbReference>
<keyword evidence="3 4" id="KW-0472">Membrane</keyword>
<feature type="transmembrane region" description="Helical" evidence="4">
    <location>
        <begin position="164"/>
        <end position="194"/>
    </location>
</feature>
<dbReference type="InterPro" id="IPR007274">
    <property type="entry name" value="Cop_transporter"/>
</dbReference>
<dbReference type="Proteomes" id="UP000509510">
    <property type="component" value="Chromosome II"/>
</dbReference>
<feature type="transmembrane region" description="Helical" evidence="4">
    <location>
        <begin position="85"/>
        <end position="107"/>
    </location>
</feature>
<dbReference type="Pfam" id="PF04145">
    <property type="entry name" value="Ctr"/>
    <property type="match status" value="1"/>
</dbReference>
<dbReference type="PANTHER" id="PTHR12483">
    <property type="entry name" value="SOLUTE CARRIER FAMILY 31 COPPER TRANSPORTERS"/>
    <property type="match status" value="1"/>
</dbReference>
<evidence type="ECO:0000256" key="4">
    <source>
        <dbReference type="RuleBase" id="RU367022"/>
    </source>
</evidence>
<evidence type="ECO:0000256" key="3">
    <source>
        <dbReference type="ARBA" id="ARBA00023136"/>
    </source>
</evidence>
<name>A0A7H8QU65_TALRU</name>
<dbReference type="EMBL" id="CP055899">
    <property type="protein sequence ID" value="QKX57509.1"/>
    <property type="molecule type" value="Genomic_DNA"/>
</dbReference>
<dbReference type="GeneID" id="55992124"/>
<dbReference type="GO" id="GO:0005375">
    <property type="term" value="F:copper ion transmembrane transporter activity"/>
    <property type="evidence" value="ECO:0007669"/>
    <property type="project" value="UniProtKB-UniRule"/>
</dbReference>
<gene>
    <name evidence="5" type="ORF">TRUGW13939_04623</name>
</gene>
<dbReference type="AlphaFoldDB" id="A0A7H8QU65"/>
<keyword evidence="4" id="KW-0813">Transport</keyword>
<keyword evidence="4" id="KW-0406">Ion transport</keyword>
<keyword evidence="6" id="KW-1185">Reference proteome</keyword>
<evidence type="ECO:0000313" key="5">
    <source>
        <dbReference type="EMBL" id="QKX57509.1"/>
    </source>
</evidence>
<dbReference type="KEGG" id="trg:TRUGW13939_04623"/>
<proteinExistence type="inferred from homology"/>
<comment type="similarity">
    <text evidence="4">Belongs to the copper transporter (Ctr) (TC 1.A.56) family. SLC31A subfamily.</text>
</comment>
<accession>A0A7H8QU65</accession>
<evidence type="ECO:0000313" key="6">
    <source>
        <dbReference type="Proteomes" id="UP000509510"/>
    </source>
</evidence>
<protein>
    <recommendedName>
        <fullName evidence="4">Copper transport protein</fullName>
    </recommendedName>
</protein>
<comment type="subcellular location">
    <subcellularLocation>
        <location evidence="4">Membrane</location>
        <topology evidence="4">Multi-pass membrane protein</topology>
    </subcellularLocation>
</comment>
<feature type="transmembrane region" description="Helical" evidence="4">
    <location>
        <begin position="43"/>
        <end position="65"/>
    </location>
</feature>
<dbReference type="OrthoDB" id="161814at2759"/>
<keyword evidence="2 4" id="KW-1133">Transmembrane helix</keyword>
<dbReference type="PANTHER" id="PTHR12483:SF115">
    <property type="entry name" value="COPPER TRANSPORT PROTEIN"/>
    <property type="match status" value="1"/>
</dbReference>
<keyword evidence="4" id="KW-0187">Copper transport</keyword>
<sequence>MDHSHMGHGGMDHGGMDHGDGQCVTNMLFTWSSKNVCVVFPEWRITGTGSLIASLLAIILLTAAYEAVRSFTRIYEANHTQRLRAYSSTVVTGMFFPLLSHMSWVFFSPRQPIAEARASLQDNENIQQSVDDAETGRSGGLSNFTSSLLVGRDSKQALEQRGKIVMALLLLFMTYNGWIMLAVAVGAFVGYLVFGGGSSATKSAACH</sequence>
<keyword evidence="1 4" id="KW-0812">Transmembrane</keyword>
<organism evidence="5 6">
    <name type="scientific">Talaromyces rugulosus</name>
    <name type="common">Penicillium rugulosum</name>
    <dbReference type="NCBI Taxonomy" id="121627"/>
    <lineage>
        <taxon>Eukaryota</taxon>
        <taxon>Fungi</taxon>
        <taxon>Dikarya</taxon>
        <taxon>Ascomycota</taxon>
        <taxon>Pezizomycotina</taxon>
        <taxon>Eurotiomycetes</taxon>
        <taxon>Eurotiomycetidae</taxon>
        <taxon>Eurotiales</taxon>
        <taxon>Trichocomaceae</taxon>
        <taxon>Talaromyces</taxon>
        <taxon>Talaromyces sect. Islandici</taxon>
    </lineage>
</organism>
<evidence type="ECO:0000256" key="1">
    <source>
        <dbReference type="ARBA" id="ARBA00022692"/>
    </source>
</evidence>
<evidence type="ECO:0000256" key="2">
    <source>
        <dbReference type="ARBA" id="ARBA00022989"/>
    </source>
</evidence>
<reference evidence="6" key="1">
    <citation type="submission" date="2020-06" db="EMBL/GenBank/DDBJ databases">
        <title>A chromosome-scale genome assembly of Talaromyces rugulosus W13939.</title>
        <authorList>
            <person name="Wang B."/>
            <person name="Guo L."/>
            <person name="Ye K."/>
            <person name="Wang L."/>
        </authorList>
    </citation>
    <scope>NUCLEOTIDE SEQUENCE [LARGE SCALE GENOMIC DNA]</scope>
    <source>
        <strain evidence="6">W13939</strain>
    </source>
</reference>